<evidence type="ECO:0000256" key="3">
    <source>
        <dbReference type="SAM" id="MobiDB-lite"/>
    </source>
</evidence>
<gene>
    <name evidence="6" type="ORF">CCMP2556_LOCUS18019</name>
</gene>
<evidence type="ECO:0000259" key="4">
    <source>
        <dbReference type="Pfam" id="PF00534"/>
    </source>
</evidence>
<dbReference type="InterPro" id="IPR006342">
    <property type="entry name" value="FkbM_mtfrase"/>
</dbReference>
<keyword evidence="7" id="KW-1185">Reference proteome</keyword>
<protein>
    <recommendedName>
        <fullName evidence="8">Glycosyl transferase family 1 domain-containing protein</fullName>
    </recommendedName>
</protein>
<dbReference type="CDD" id="cd03801">
    <property type="entry name" value="GT4_PimA-like"/>
    <property type="match status" value="1"/>
</dbReference>
<evidence type="ECO:0000256" key="1">
    <source>
        <dbReference type="ARBA" id="ARBA00022676"/>
    </source>
</evidence>
<evidence type="ECO:0000313" key="7">
    <source>
        <dbReference type="Proteomes" id="UP001642484"/>
    </source>
</evidence>
<evidence type="ECO:0000256" key="2">
    <source>
        <dbReference type="ARBA" id="ARBA00022679"/>
    </source>
</evidence>
<dbReference type="NCBIfam" id="TIGR01444">
    <property type="entry name" value="fkbM_fam"/>
    <property type="match status" value="1"/>
</dbReference>
<comment type="caution">
    <text evidence="6">The sequence shown here is derived from an EMBL/GenBank/DDBJ whole genome shotgun (WGS) entry which is preliminary data.</text>
</comment>
<evidence type="ECO:0008006" key="8">
    <source>
        <dbReference type="Google" id="ProtNLM"/>
    </source>
</evidence>
<dbReference type="EMBL" id="CAXAMN010010102">
    <property type="protein sequence ID" value="CAK9030767.1"/>
    <property type="molecule type" value="Genomic_DNA"/>
</dbReference>
<keyword evidence="1" id="KW-0328">Glycosyltransferase</keyword>
<proteinExistence type="predicted"/>
<dbReference type="SUPFAM" id="SSF53335">
    <property type="entry name" value="S-adenosyl-L-methionine-dependent methyltransferases"/>
    <property type="match status" value="1"/>
</dbReference>
<feature type="region of interest" description="Disordered" evidence="3">
    <location>
        <begin position="431"/>
        <end position="453"/>
    </location>
</feature>
<dbReference type="InterPro" id="IPR001296">
    <property type="entry name" value="Glyco_trans_1"/>
</dbReference>
<reference evidence="6 7" key="1">
    <citation type="submission" date="2024-02" db="EMBL/GenBank/DDBJ databases">
        <authorList>
            <person name="Chen Y."/>
            <person name="Shah S."/>
            <person name="Dougan E. K."/>
            <person name="Thang M."/>
            <person name="Chan C."/>
        </authorList>
    </citation>
    <scope>NUCLEOTIDE SEQUENCE [LARGE SCALE GENOMIC DNA]</scope>
</reference>
<dbReference type="Proteomes" id="UP001642484">
    <property type="component" value="Unassembled WGS sequence"/>
</dbReference>
<dbReference type="Gene3D" id="3.40.50.2000">
    <property type="entry name" value="Glycogen Phosphorylase B"/>
    <property type="match status" value="1"/>
</dbReference>
<dbReference type="InterPro" id="IPR029063">
    <property type="entry name" value="SAM-dependent_MTases_sf"/>
</dbReference>
<dbReference type="PANTHER" id="PTHR12526">
    <property type="entry name" value="GLYCOSYLTRANSFERASE"/>
    <property type="match status" value="1"/>
</dbReference>
<feature type="domain" description="Methyltransferase FkbM" evidence="5">
    <location>
        <begin position="640"/>
        <end position="810"/>
    </location>
</feature>
<dbReference type="PANTHER" id="PTHR12526:SF640">
    <property type="entry name" value="COLANIC ACID BIOSYNTHESIS GLYCOSYLTRANSFERASE WCAL-RELATED"/>
    <property type="match status" value="1"/>
</dbReference>
<evidence type="ECO:0000259" key="5">
    <source>
        <dbReference type="Pfam" id="PF05050"/>
    </source>
</evidence>
<feature type="region of interest" description="Disordered" evidence="3">
    <location>
        <begin position="699"/>
        <end position="721"/>
    </location>
</feature>
<dbReference type="Pfam" id="PF05050">
    <property type="entry name" value="Methyltransf_21"/>
    <property type="match status" value="1"/>
</dbReference>
<keyword evidence="2" id="KW-0808">Transferase</keyword>
<feature type="domain" description="Glycosyl transferase family 1" evidence="4">
    <location>
        <begin position="374"/>
        <end position="417"/>
    </location>
</feature>
<name>A0ABP0KW39_9DINO</name>
<evidence type="ECO:0000313" key="6">
    <source>
        <dbReference type="EMBL" id="CAK9030767.1"/>
    </source>
</evidence>
<feature type="compositionally biased region" description="Polar residues" evidence="3">
    <location>
        <begin position="710"/>
        <end position="721"/>
    </location>
</feature>
<accession>A0ABP0KW39</accession>
<dbReference type="SUPFAM" id="SSF53756">
    <property type="entry name" value="UDP-Glycosyltransferase/glycogen phosphorylase"/>
    <property type="match status" value="1"/>
</dbReference>
<sequence length="871" mass="95251">MISEKRFTVLAICLSTATSAHSEFAPSVLLSSLHPVSRTGYGGQVQLLVAQLQSRNWHVQLLAWNLRHRGEGPCKDLEALLSRKGLRAEALSHAGGDPRALLPGVPIVTSRVAPPTGYEDGLGWLEITRAIELFSSESQKCTAKGLLCSFRKPDVLLHLHDAWWLGPPPTDVRNACLPPMVAWLPILFDPLLSDDPERPDRSGAALEMFSGVIAMSLWGRGVYERALASLAVSTVTGTQRGQVLARWLPPLLGHIPHALNPAFGEGPLAFESQSRKELRQSFGIPMNAFVVLLVGRNPPPPSSEANRKSHRAAIRAFARFKARLSQICTSPCVSTAHLHVHSDLHGAVDIPSLLREAGLSVERQGGASSSQENLSPEMLRNLYSASDVLLQLSRAEGFGLPVLEAQACGTPVVVNGATAMAENVLLGRVLLPTPRQSPSGGRSDRPGSWTPPDGAAAVEALLEIWGSPPTAAERNRVRVALAAAFSPWHVAEQMIQVLQPFLNKHSELPAVPSTTVSESAEQRTYQEQWKRSSFCEVEFRQAESCWRSKPGNTQSTPCKVVEDALRKCFSREWEQPSFAHGFAEPINRLVPTRHGWPMLYNIFDIAVGRTLEICGEWLPHERRIYEKLDLNRPNVRVLEAGANVGAVTIPLAMQLQHGRVLALEPNRMNLQLLNANLALAQLYNVDTFHAALGQHQGALPEKKDSAEANGGSQVSFGDSRQFQPESRQVKVVTVDQLLAQVDRLDFWRLGAGASGGFGVMVAMLGAMKSIERFRPWVLLELTFPSLDFQDDGDGASELEIRGILHSKQYDCIRCDLPVVADEPASRNHRWQACSADARARQVARILLCGPLPIADSNPSNSSSWRALGEIC</sequence>
<dbReference type="Gene3D" id="3.40.50.150">
    <property type="entry name" value="Vaccinia Virus protein VP39"/>
    <property type="match status" value="1"/>
</dbReference>
<dbReference type="Pfam" id="PF00534">
    <property type="entry name" value="Glycos_transf_1"/>
    <property type="match status" value="1"/>
</dbReference>
<organism evidence="6 7">
    <name type="scientific">Durusdinium trenchii</name>
    <dbReference type="NCBI Taxonomy" id="1381693"/>
    <lineage>
        <taxon>Eukaryota</taxon>
        <taxon>Sar</taxon>
        <taxon>Alveolata</taxon>
        <taxon>Dinophyceae</taxon>
        <taxon>Suessiales</taxon>
        <taxon>Symbiodiniaceae</taxon>
        <taxon>Durusdinium</taxon>
    </lineage>
</organism>